<reference evidence="6 7" key="1">
    <citation type="submission" date="2016-10" db="EMBL/GenBank/DDBJ databases">
        <authorList>
            <person name="de Groot N.N."/>
        </authorList>
    </citation>
    <scope>NUCLEOTIDE SEQUENCE [LARGE SCALE GENOMIC DNA]</scope>
    <source>
        <strain evidence="6 7">CGMCC 1.10228</strain>
    </source>
</reference>
<keyword evidence="2" id="KW-0229">DNA integration</keyword>
<dbReference type="PANTHER" id="PTHR30629">
    <property type="entry name" value="PROPHAGE INTEGRASE"/>
    <property type="match status" value="1"/>
</dbReference>
<gene>
    <name evidence="6" type="ORF">SAMN04488136_101307</name>
</gene>
<protein>
    <submittedName>
        <fullName evidence="6">Site-specific recombinase XerD</fullName>
    </submittedName>
</protein>
<dbReference type="Pfam" id="PF00589">
    <property type="entry name" value="Phage_integrase"/>
    <property type="match status" value="1"/>
</dbReference>
<dbReference type="InterPro" id="IPR002104">
    <property type="entry name" value="Integrase_catalytic"/>
</dbReference>
<dbReference type="RefSeq" id="WP_093268678.1">
    <property type="nucleotide sequence ID" value="NZ_FNDD01000001.1"/>
</dbReference>
<dbReference type="InterPro" id="IPR011010">
    <property type="entry name" value="DNA_brk_join_enz"/>
</dbReference>
<keyword evidence="3" id="KW-0238">DNA-binding</keyword>
<dbReference type="OrthoDB" id="9795573at2"/>
<dbReference type="Gene3D" id="3.30.160.390">
    <property type="entry name" value="Integrase, DNA-binding domain"/>
    <property type="match status" value="1"/>
</dbReference>
<dbReference type="SUPFAM" id="SSF56349">
    <property type="entry name" value="DNA breaking-rejoining enzymes"/>
    <property type="match status" value="1"/>
</dbReference>
<dbReference type="CDD" id="cd00796">
    <property type="entry name" value="INT_Rci_Hp1_C"/>
    <property type="match status" value="1"/>
</dbReference>
<dbReference type="InterPro" id="IPR050808">
    <property type="entry name" value="Phage_Integrase"/>
</dbReference>
<feature type="domain" description="Tyr recombinase" evidence="5">
    <location>
        <begin position="238"/>
        <end position="407"/>
    </location>
</feature>
<dbReference type="STRING" id="861298.SAMN04488136_101307"/>
<evidence type="ECO:0000256" key="1">
    <source>
        <dbReference type="ARBA" id="ARBA00008857"/>
    </source>
</evidence>
<evidence type="ECO:0000259" key="5">
    <source>
        <dbReference type="PROSITE" id="PS51898"/>
    </source>
</evidence>
<dbReference type="GO" id="GO:0003677">
    <property type="term" value="F:DNA binding"/>
    <property type="evidence" value="ECO:0007669"/>
    <property type="project" value="UniProtKB-KW"/>
</dbReference>
<dbReference type="Proteomes" id="UP000198854">
    <property type="component" value="Unassembled WGS sequence"/>
</dbReference>
<dbReference type="InterPro" id="IPR025166">
    <property type="entry name" value="Integrase_DNA_bind_dom"/>
</dbReference>
<dbReference type="GO" id="GO:0015074">
    <property type="term" value="P:DNA integration"/>
    <property type="evidence" value="ECO:0007669"/>
    <property type="project" value="UniProtKB-KW"/>
</dbReference>
<dbReference type="AlphaFoldDB" id="A0A1G7WBH6"/>
<name>A0A1G7WBH6_9VIBR</name>
<dbReference type="Gene3D" id="1.10.443.10">
    <property type="entry name" value="Intergrase catalytic core"/>
    <property type="match status" value="1"/>
</dbReference>
<dbReference type="PROSITE" id="PS51898">
    <property type="entry name" value="TYR_RECOMBINASE"/>
    <property type="match status" value="1"/>
</dbReference>
<dbReference type="PANTHER" id="PTHR30629:SF2">
    <property type="entry name" value="PROPHAGE INTEGRASE INTS-RELATED"/>
    <property type="match status" value="1"/>
</dbReference>
<dbReference type="EMBL" id="FNDD01000001">
    <property type="protein sequence ID" value="SDG69332.1"/>
    <property type="molecule type" value="Genomic_DNA"/>
</dbReference>
<evidence type="ECO:0000256" key="3">
    <source>
        <dbReference type="ARBA" id="ARBA00023125"/>
    </source>
</evidence>
<evidence type="ECO:0000256" key="2">
    <source>
        <dbReference type="ARBA" id="ARBA00022908"/>
    </source>
</evidence>
<sequence length="410" mass="47054">MALKKKITASSIKGLSIDDQRINDTEVSGFHARISPKGVIKYYFFYRFNGKQRNYLLGAASSMTPAQARDLAKEKAGLVAKGIDVHFDRKEVQKAEIANNLKLGTYLEQTYLPYLISQNPKTAHKAYRNIRSSFHHLLDRNVTEITSWDIQQWIVERRKLGRSPATLTYSINRLKAALTRAVEWEIIESHQLHNIKLIREDNTRIRYLSIDEENALLGAVKQRDVLVRNKRISANLHRLERNMPLFETFENVRFVDYLEPLVITAMNTGLRRGELLGLTWKDVVLERGYLTVKAENAKSKKTRTVPLNNTVIDVLSDWKEQNPLSEYVFVSSEGKPLTDVKKPWMKLLSDAAIEDFRFHDLRHHFASKLVMAGVDLNTVRELLGHSDLKMTLRYAHLAPEHKAAAVNLIG</sequence>
<dbReference type="InterPro" id="IPR010998">
    <property type="entry name" value="Integrase_recombinase_N"/>
</dbReference>
<proteinExistence type="inferred from homology"/>
<organism evidence="6 7">
    <name type="scientific">Vibrio xiamenensis</name>
    <dbReference type="NCBI Taxonomy" id="861298"/>
    <lineage>
        <taxon>Bacteria</taxon>
        <taxon>Pseudomonadati</taxon>
        <taxon>Pseudomonadota</taxon>
        <taxon>Gammaproteobacteria</taxon>
        <taxon>Vibrionales</taxon>
        <taxon>Vibrionaceae</taxon>
        <taxon>Vibrio</taxon>
    </lineage>
</organism>
<keyword evidence="7" id="KW-1185">Reference proteome</keyword>
<dbReference type="InterPro" id="IPR038488">
    <property type="entry name" value="Integrase_DNA-bd_sf"/>
</dbReference>
<evidence type="ECO:0000256" key="4">
    <source>
        <dbReference type="ARBA" id="ARBA00023172"/>
    </source>
</evidence>
<dbReference type="GO" id="GO:0006310">
    <property type="term" value="P:DNA recombination"/>
    <property type="evidence" value="ECO:0007669"/>
    <property type="project" value="UniProtKB-KW"/>
</dbReference>
<keyword evidence="4" id="KW-0233">DNA recombination</keyword>
<dbReference type="InterPro" id="IPR013762">
    <property type="entry name" value="Integrase-like_cat_sf"/>
</dbReference>
<comment type="similarity">
    <text evidence="1">Belongs to the 'phage' integrase family.</text>
</comment>
<dbReference type="Pfam" id="PF13356">
    <property type="entry name" value="Arm-DNA-bind_3"/>
    <property type="match status" value="1"/>
</dbReference>
<evidence type="ECO:0000313" key="7">
    <source>
        <dbReference type="Proteomes" id="UP000198854"/>
    </source>
</evidence>
<evidence type="ECO:0000313" key="6">
    <source>
        <dbReference type="EMBL" id="SDG69332.1"/>
    </source>
</evidence>
<dbReference type="Gene3D" id="1.10.150.130">
    <property type="match status" value="1"/>
</dbReference>
<accession>A0A1G7WBH6</accession>